<keyword evidence="5" id="KW-0479">Metal-binding</keyword>
<dbReference type="CDD" id="cd05534">
    <property type="entry name" value="POLBc_zeta"/>
    <property type="match status" value="1"/>
</dbReference>
<dbReference type="InterPro" id="IPR036397">
    <property type="entry name" value="RNaseH_sf"/>
</dbReference>
<evidence type="ECO:0000313" key="20">
    <source>
        <dbReference type="Proteomes" id="UP001324115"/>
    </source>
</evidence>
<gene>
    <name evidence="19" type="ORF">RGQ29_014097</name>
</gene>
<evidence type="ECO:0000256" key="6">
    <source>
        <dbReference type="ARBA" id="ARBA00022763"/>
    </source>
</evidence>
<dbReference type="PANTHER" id="PTHR45812:SF1">
    <property type="entry name" value="DNA POLYMERASE ZETA CATALYTIC SUBUNIT"/>
    <property type="match status" value="1"/>
</dbReference>
<dbReference type="Gene3D" id="3.30.420.10">
    <property type="entry name" value="Ribonuclease H-like superfamily/Ribonuclease H"/>
    <property type="match status" value="1"/>
</dbReference>
<keyword evidence="11" id="KW-0234">DNA repair</keyword>
<feature type="domain" description="DNA polymerase zeta catalytic subunit N-terminal" evidence="18">
    <location>
        <begin position="7"/>
        <end position="60"/>
    </location>
</feature>
<dbReference type="InterPro" id="IPR043502">
    <property type="entry name" value="DNA/RNA_pol_sf"/>
</dbReference>
<dbReference type="Gene3D" id="3.30.342.10">
    <property type="entry name" value="DNA Polymerase, chain B, domain 1"/>
    <property type="match status" value="1"/>
</dbReference>
<dbReference type="FunFam" id="1.10.287.690:FF:000002">
    <property type="entry name" value="DNA polymerase zeta"/>
    <property type="match status" value="1"/>
</dbReference>
<dbReference type="GO" id="GO:0003887">
    <property type="term" value="F:DNA-directed DNA polymerase activity"/>
    <property type="evidence" value="ECO:0007669"/>
    <property type="project" value="UniProtKB-KW"/>
</dbReference>
<dbReference type="GO" id="GO:0005634">
    <property type="term" value="C:nucleus"/>
    <property type="evidence" value="ECO:0007669"/>
    <property type="project" value="UniProtKB-SubCell"/>
</dbReference>
<dbReference type="GO" id="GO:0006260">
    <property type="term" value="P:DNA replication"/>
    <property type="evidence" value="ECO:0007669"/>
    <property type="project" value="UniProtKB-KW"/>
</dbReference>
<keyword evidence="13" id="KW-0235">DNA replication</keyword>
<dbReference type="InterPro" id="IPR006172">
    <property type="entry name" value="DNA-dir_DNA_pol_B"/>
</dbReference>
<dbReference type="GO" id="GO:0042276">
    <property type="term" value="P:error-prone translesion synthesis"/>
    <property type="evidence" value="ECO:0007669"/>
    <property type="project" value="TreeGrafter"/>
</dbReference>
<evidence type="ECO:0000256" key="12">
    <source>
        <dbReference type="ARBA" id="ARBA00049244"/>
    </source>
</evidence>
<keyword evidence="13" id="KW-0238">DNA-binding</keyword>
<evidence type="ECO:0000256" key="1">
    <source>
        <dbReference type="ARBA" id="ARBA00001966"/>
    </source>
</evidence>
<keyword evidence="20" id="KW-1185">Reference proteome</keyword>
<feature type="domain" description="DNA-directed DNA polymerase family B multifunctional" evidence="16">
    <location>
        <begin position="1095"/>
        <end position="1516"/>
    </location>
</feature>
<dbReference type="Proteomes" id="UP001324115">
    <property type="component" value="Unassembled WGS sequence"/>
</dbReference>
<dbReference type="GO" id="GO:0016035">
    <property type="term" value="C:zeta DNA polymerase complex"/>
    <property type="evidence" value="ECO:0007669"/>
    <property type="project" value="InterPro"/>
</dbReference>
<dbReference type="PROSITE" id="PS00116">
    <property type="entry name" value="DNA_POLYMERASE_B"/>
    <property type="match status" value="1"/>
</dbReference>
<evidence type="ECO:0000256" key="4">
    <source>
        <dbReference type="ARBA" id="ARBA00022695"/>
    </source>
</evidence>
<dbReference type="SMART" id="SM00486">
    <property type="entry name" value="POLBc"/>
    <property type="match status" value="1"/>
</dbReference>
<feature type="domain" description="DNA polymerase delta/zeta catalytic subunit N-terminal" evidence="17">
    <location>
        <begin position="128"/>
        <end position="171"/>
    </location>
</feature>
<dbReference type="GO" id="GO:0008270">
    <property type="term" value="F:zinc ion binding"/>
    <property type="evidence" value="ECO:0007669"/>
    <property type="project" value="UniProtKB-KW"/>
</dbReference>
<comment type="catalytic activity">
    <reaction evidence="12 13">
        <text>DNA(n) + a 2'-deoxyribonucleoside 5'-triphosphate = DNA(n+1) + diphosphate</text>
        <dbReference type="Rhea" id="RHEA:22508"/>
        <dbReference type="Rhea" id="RHEA-COMP:17339"/>
        <dbReference type="Rhea" id="RHEA-COMP:17340"/>
        <dbReference type="ChEBI" id="CHEBI:33019"/>
        <dbReference type="ChEBI" id="CHEBI:61560"/>
        <dbReference type="ChEBI" id="CHEBI:173112"/>
        <dbReference type="EC" id="2.7.7.7"/>
    </reaction>
</comment>
<evidence type="ECO:0000256" key="8">
    <source>
        <dbReference type="ARBA" id="ARBA00022932"/>
    </source>
</evidence>
<feature type="region of interest" description="Disordered" evidence="14">
    <location>
        <begin position="1030"/>
        <end position="1062"/>
    </location>
</feature>
<keyword evidence="10" id="KW-0411">Iron-sulfur</keyword>
<accession>A0AAN7FL84</accession>
<dbReference type="InterPro" id="IPR030559">
    <property type="entry name" value="PolZ_Rev3"/>
</dbReference>
<keyword evidence="15" id="KW-0812">Transmembrane</keyword>
<comment type="similarity">
    <text evidence="2 13">Belongs to the DNA polymerase type-B family.</text>
</comment>
<dbReference type="GO" id="GO:0051539">
    <property type="term" value="F:4 iron, 4 sulfur cluster binding"/>
    <property type="evidence" value="ECO:0007669"/>
    <property type="project" value="UniProtKB-KW"/>
</dbReference>
<dbReference type="PRINTS" id="PR00106">
    <property type="entry name" value="DNAPOLB"/>
</dbReference>
<evidence type="ECO:0000256" key="7">
    <source>
        <dbReference type="ARBA" id="ARBA00022833"/>
    </source>
</evidence>
<evidence type="ECO:0000256" key="11">
    <source>
        <dbReference type="ARBA" id="ARBA00023204"/>
    </source>
</evidence>
<feature type="transmembrane region" description="Helical" evidence="15">
    <location>
        <begin position="98"/>
        <end position="123"/>
    </location>
</feature>
<evidence type="ECO:0000256" key="9">
    <source>
        <dbReference type="ARBA" id="ARBA00023004"/>
    </source>
</evidence>
<dbReference type="Pfam" id="PF24055">
    <property type="entry name" value="POL3_N"/>
    <property type="match status" value="1"/>
</dbReference>
<dbReference type="Gene3D" id="3.90.1600.10">
    <property type="entry name" value="Palm domain of DNA polymerase"/>
    <property type="match status" value="1"/>
</dbReference>
<dbReference type="EC" id="2.7.7.7" evidence="13"/>
<keyword evidence="4 13" id="KW-0548">Nucleotidyltransferase</keyword>
<comment type="cofactor">
    <cofactor evidence="1">
        <name>[4Fe-4S] cluster</name>
        <dbReference type="ChEBI" id="CHEBI:49883"/>
    </cofactor>
</comment>
<dbReference type="InterPro" id="IPR006134">
    <property type="entry name" value="DNA-dir_DNA_pol_B_multi_dom"/>
</dbReference>
<evidence type="ECO:0000259" key="17">
    <source>
        <dbReference type="Pfam" id="PF24055"/>
    </source>
</evidence>
<dbReference type="PANTHER" id="PTHR45812">
    <property type="entry name" value="DNA POLYMERASE ZETA CATALYTIC SUBUNIT"/>
    <property type="match status" value="1"/>
</dbReference>
<evidence type="ECO:0000256" key="5">
    <source>
        <dbReference type="ARBA" id="ARBA00022723"/>
    </source>
</evidence>
<protein>
    <recommendedName>
        <fullName evidence="13">DNA polymerase</fullName>
        <ecNumber evidence="13">2.7.7.7</ecNumber>
    </recommendedName>
</protein>
<evidence type="ECO:0000259" key="18">
    <source>
        <dbReference type="Pfam" id="PF24065"/>
    </source>
</evidence>
<evidence type="ECO:0000256" key="10">
    <source>
        <dbReference type="ARBA" id="ARBA00023014"/>
    </source>
</evidence>
<evidence type="ECO:0000256" key="14">
    <source>
        <dbReference type="SAM" id="MobiDB-lite"/>
    </source>
</evidence>
<evidence type="ECO:0000313" key="19">
    <source>
        <dbReference type="EMBL" id="KAK4595873.1"/>
    </source>
</evidence>
<keyword evidence="15" id="KW-1133">Transmembrane helix</keyword>
<keyword evidence="7" id="KW-0862">Zinc</keyword>
<sequence length="1607" mass="177316">MSDSNAFSVRIVSIDHYMAPPTHGLDISYSSFQGGKVNEVPVIRIYGSTPAGQKTCLHIHGVLPYLYVPCADISLQPHEEGDAYTHVVSLALEKALKVCLVATGFVLTSVLFVNWHHMFLLWFELLQLKGNAGSKRQHVHGCSLVRARKFYGYHSSEELFVKIHLYYPHDVSRAAKLLLGGTVLDGSLQPYESHIPFILQFLIDYNLYGMGHMHLSKMKFRHPVPDTFSPRKSDHIGLHKQQMDKLTSMPTDFQADPSYGASLSSPIWISSTIPADWIWQLPSEFEASSRQDIYCNKRQSVCELEGYASIDDVLNQQFKNYSSLSQTRSEVKMVQSLVPIWEEYERTGMHEVIMPPDPSKPPPQDVLKTLSLGLEFENKLIELCGEAENSLTLTPIGKNAKLKQSMTSSTDEGNLVGLGHVNPNNIDGEPSKNAKEKEIIGSLSPQVSICEEDGLILTKGRDISIKPLSIDDMWSSAITESLDAKAADKEALSLLRWLATSQAAEDINSDDELVREIVLSPLLPATTIDKVLEKANLDYESESQKECQDILDSIDDLIDFECLKERASHCSDQNHSSISPSEKMIPQVDGSADDLISIPCAESTGNSSKTVMKHEFEGSSECQSLQDFGARLTTKHKRKQSKWVSLPFSKVQKEKNDLEPVGLHMIDACVRETKDPVGESSPLVGCSVRDLMRRKRSHLVEPHEGGSGRTKKMLLEGEQREGLFLCPIKNDELDKIPIESLNLKKSLAGLQTNFCETYEVKAAHSDSSLYGKLPLLYSSDFLSQASRLKDGHSGSHEKVGDEVRIGANATPVDFAATSPQVHTQAWTSKPKTIDSAASMGHSQIYNVKESGVTGMAIERFRQIDAVASSCLQTGLVECENLAGTNATTESMDLQNQNCRGGKQLGDFVLSGFGSSESVVVNTQAKCTKLIGMTFCKKAPIADWTDRAFENASFTLTISHPEEDNFDGSSGCKWSASDQFVMGIPTHCQNDGSYLYLLTPVLSPPSTDSVYRWLSCDDKAIIQGGGGIAKEKSCSDSSHDMSQISGPDGKSKPTPLSQSGFQDPASIGGGQQLTLLSIEINRALELARVFGTDFFSVLSRGSQYRIESMLLRLAHTQNYLAIFPGSQQVASQPAMECLPLVMEPESGFYADPVVVLDFQSLYPSMIIAYNLCFSTCLGKVAPSKANTLGDSSFSPDPSVLQSVKNEILLTPNGIMPRLLEEILSTRIMVKQAMKRLSPSQKILHRIFNARQLALKLIANVTYGYTAAGFSGRMPCAELADSIVQCGHSTLVKAISFVNAHDKWKAKVIYGDTDSLFVLLKGRTVKESLRIGNEIASAITAMNPNPVTLKMEKVYHPCFLLTKKRNVGCSYESPEQSEPVFDAKGIETVRRDTCGAVSKTLENSLRLFFEHQNTSELKAYLQRQWTRILSGRVLFRILSSSSLPPAAIVATKAMRADPRAEPRYAEQIPYVVIHREPGARLIDMVVDPLELLAMDSPFRLNDLYYINKQIIPALQRASAHICNQCLQKGASVAAAVIGRTSKLKREMQHLAAICRHCGGGDWVAESGVRCTSLACSVFYERRKVQKELQSLSSVAADEGFYPKCMVEWF</sequence>
<dbReference type="InterPro" id="IPR023211">
    <property type="entry name" value="DNA_pol_palm_dom_sf"/>
</dbReference>
<reference evidence="19 20" key="1">
    <citation type="journal article" date="2023" name="G3 (Bethesda)">
        <title>A haplotype-resolved chromosome-scale genome for Quercus rubra L. provides insights into the genetics of adaptive traits for red oak species.</title>
        <authorList>
            <person name="Kapoor B."/>
            <person name="Jenkins J."/>
            <person name="Schmutz J."/>
            <person name="Zhebentyayeva T."/>
            <person name="Kuelheim C."/>
            <person name="Coggeshall M."/>
            <person name="Heim C."/>
            <person name="Lasky J.R."/>
            <person name="Leites L."/>
            <person name="Islam-Faridi N."/>
            <person name="Romero-Severson J."/>
            <person name="DeLeo V.L."/>
            <person name="Lucas S.M."/>
            <person name="Lazic D."/>
            <person name="Gailing O."/>
            <person name="Carlson J."/>
            <person name="Staton M."/>
        </authorList>
    </citation>
    <scope>NUCLEOTIDE SEQUENCE [LARGE SCALE GENOMIC DNA]</scope>
    <source>
        <strain evidence="19">Pseudo-F2</strain>
    </source>
</reference>
<evidence type="ECO:0000256" key="2">
    <source>
        <dbReference type="ARBA" id="ARBA00005755"/>
    </source>
</evidence>
<dbReference type="Pfam" id="PF24065">
    <property type="entry name" value="REV3_N"/>
    <property type="match status" value="1"/>
</dbReference>
<dbReference type="InterPro" id="IPR042087">
    <property type="entry name" value="DNA_pol_B_thumb"/>
</dbReference>
<evidence type="ECO:0000256" key="3">
    <source>
        <dbReference type="ARBA" id="ARBA00022679"/>
    </source>
</evidence>
<dbReference type="Pfam" id="PF00136">
    <property type="entry name" value="DNA_pol_B"/>
    <property type="match status" value="1"/>
</dbReference>
<organism evidence="19 20">
    <name type="scientific">Quercus rubra</name>
    <name type="common">Northern red oak</name>
    <name type="synonym">Quercus borealis</name>
    <dbReference type="NCBI Taxonomy" id="3512"/>
    <lineage>
        <taxon>Eukaryota</taxon>
        <taxon>Viridiplantae</taxon>
        <taxon>Streptophyta</taxon>
        <taxon>Embryophyta</taxon>
        <taxon>Tracheophyta</taxon>
        <taxon>Spermatophyta</taxon>
        <taxon>Magnoliopsida</taxon>
        <taxon>eudicotyledons</taxon>
        <taxon>Gunneridae</taxon>
        <taxon>Pentapetalae</taxon>
        <taxon>rosids</taxon>
        <taxon>fabids</taxon>
        <taxon>Fagales</taxon>
        <taxon>Fagaceae</taxon>
        <taxon>Quercus</taxon>
    </lineage>
</organism>
<dbReference type="SUPFAM" id="SSF53098">
    <property type="entry name" value="Ribonuclease H-like"/>
    <property type="match status" value="1"/>
</dbReference>
<keyword evidence="9" id="KW-0408">Iron</keyword>
<evidence type="ECO:0000259" key="16">
    <source>
        <dbReference type="Pfam" id="PF00136"/>
    </source>
</evidence>
<comment type="caution">
    <text evidence="19">The sequence shown here is derived from an EMBL/GenBank/DDBJ whole genome shotgun (WGS) entry which is preliminary data.</text>
</comment>
<name>A0AAN7FL84_QUERU</name>
<dbReference type="EMBL" id="JAXUIC010000003">
    <property type="protein sequence ID" value="KAK4595873.1"/>
    <property type="molecule type" value="Genomic_DNA"/>
</dbReference>
<evidence type="ECO:0000256" key="15">
    <source>
        <dbReference type="SAM" id="Phobius"/>
    </source>
</evidence>
<dbReference type="Gene3D" id="1.10.132.60">
    <property type="entry name" value="DNA polymerase family B, C-terminal domain"/>
    <property type="match status" value="1"/>
</dbReference>
<dbReference type="InterPro" id="IPR056435">
    <property type="entry name" value="DPOD/Z_N"/>
</dbReference>
<keyword evidence="8 13" id="KW-0239">DNA-directed DNA polymerase</keyword>
<keyword evidence="3 13" id="KW-0808">Transferase</keyword>
<proteinExistence type="inferred from homology"/>
<dbReference type="InterPro" id="IPR017964">
    <property type="entry name" value="DNA-dir_DNA_pol_B_CS"/>
</dbReference>
<dbReference type="Gene3D" id="1.10.287.690">
    <property type="entry name" value="Helix hairpin bin"/>
    <property type="match status" value="1"/>
</dbReference>
<dbReference type="GO" id="GO:0000724">
    <property type="term" value="P:double-strand break repair via homologous recombination"/>
    <property type="evidence" value="ECO:0007669"/>
    <property type="project" value="TreeGrafter"/>
</dbReference>
<dbReference type="GO" id="GO:0003677">
    <property type="term" value="F:DNA binding"/>
    <property type="evidence" value="ECO:0007669"/>
    <property type="project" value="UniProtKB-KW"/>
</dbReference>
<dbReference type="InterPro" id="IPR056447">
    <property type="entry name" value="REV3_N"/>
</dbReference>
<dbReference type="GO" id="GO:0000166">
    <property type="term" value="F:nucleotide binding"/>
    <property type="evidence" value="ECO:0007669"/>
    <property type="project" value="InterPro"/>
</dbReference>
<keyword evidence="15" id="KW-0472">Membrane</keyword>
<dbReference type="SUPFAM" id="SSF56672">
    <property type="entry name" value="DNA/RNA polymerases"/>
    <property type="match status" value="1"/>
</dbReference>
<evidence type="ECO:0000256" key="13">
    <source>
        <dbReference type="RuleBase" id="RU000442"/>
    </source>
</evidence>
<keyword evidence="6" id="KW-0227">DNA damage</keyword>
<dbReference type="InterPro" id="IPR012337">
    <property type="entry name" value="RNaseH-like_sf"/>
</dbReference>